<evidence type="ECO:0000313" key="10">
    <source>
        <dbReference type="EMBL" id="KAK9115647.1"/>
    </source>
</evidence>
<sequence>MEKPSGGVVGGSGGATGCFKCGLPGHWSRDCPSSALNPNPNNPSQSSLHNTTTTTANTLNGSAWKPPLKKPIEKPKKVPKKVPNLTPERLLSDNGLGYILRHFPKSFKFRGRGHEVGDLGNLIGLYREWHSQLLPSYSFNQFVQKVEKVGATNRVRTCLRDLRDRVANGGDPSKLHEPPVERGGEHCEPVEEGNNLDVPSFDNGEAPGWTNEGDVVMQEEELADEIYNTVTEEPSQSPLIERTANERSPDHSSLNETPNQVADNSTSSLNENQISEEQKARIEASRLKALERATARARMSQAA</sequence>
<dbReference type="PROSITE" id="PS50158">
    <property type="entry name" value="ZF_CCHC"/>
    <property type="match status" value="1"/>
</dbReference>
<dbReference type="InterPro" id="IPR040038">
    <property type="entry name" value="TIPIN/Csm3/Swi3"/>
</dbReference>
<feature type="compositionally biased region" description="Low complexity" evidence="8">
    <location>
        <begin position="32"/>
        <end position="60"/>
    </location>
</feature>
<dbReference type="Gene3D" id="4.10.60.10">
    <property type="entry name" value="Zinc finger, CCHC-type"/>
    <property type="match status" value="1"/>
</dbReference>
<keyword evidence="6" id="KW-0862">Zinc</keyword>
<feature type="region of interest" description="Disordered" evidence="8">
    <location>
        <begin position="229"/>
        <end position="280"/>
    </location>
</feature>
<dbReference type="PROSITE" id="PS51257">
    <property type="entry name" value="PROKAR_LIPOPROTEIN"/>
    <property type="match status" value="1"/>
</dbReference>
<evidence type="ECO:0000256" key="7">
    <source>
        <dbReference type="RuleBase" id="RU366049"/>
    </source>
</evidence>
<evidence type="ECO:0000256" key="4">
    <source>
        <dbReference type="ARBA" id="ARBA00023242"/>
    </source>
</evidence>
<feature type="region of interest" description="Disordered" evidence="8">
    <location>
        <begin position="166"/>
        <end position="211"/>
    </location>
</feature>
<evidence type="ECO:0000256" key="3">
    <source>
        <dbReference type="ARBA" id="ARBA00022763"/>
    </source>
</evidence>
<dbReference type="GO" id="GO:0008270">
    <property type="term" value="F:zinc ion binding"/>
    <property type="evidence" value="ECO:0007669"/>
    <property type="project" value="UniProtKB-KW"/>
</dbReference>
<gene>
    <name evidence="10" type="ORF">Sjap_014594</name>
</gene>
<keyword evidence="11" id="KW-1185">Reference proteome</keyword>
<dbReference type="Pfam" id="PF07962">
    <property type="entry name" value="Swi3"/>
    <property type="match status" value="1"/>
</dbReference>
<dbReference type="InterPro" id="IPR012923">
    <property type="entry name" value="Csm3"/>
</dbReference>
<comment type="function">
    <text evidence="7">Plays an important role in the control of DNA replication and the maintenance of replication fork stability.</text>
</comment>
<reference evidence="10 11" key="1">
    <citation type="submission" date="2024-01" db="EMBL/GenBank/DDBJ databases">
        <title>Genome assemblies of Stephania.</title>
        <authorList>
            <person name="Yang L."/>
        </authorList>
    </citation>
    <scope>NUCLEOTIDE SEQUENCE [LARGE SCALE GENOMIC DNA]</scope>
    <source>
        <strain evidence="10">QJT</strain>
        <tissue evidence="10">Leaf</tissue>
    </source>
</reference>
<dbReference type="PANTHER" id="PTHR13220">
    <property type="entry name" value="TIMELESS INTERACTING-RELATED"/>
    <property type="match status" value="1"/>
</dbReference>
<dbReference type="GO" id="GO:0031297">
    <property type="term" value="P:replication fork processing"/>
    <property type="evidence" value="ECO:0007669"/>
    <property type="project" value="UniProtKB-UniRule"/>
</dbReference>
<evidence type="ECO:0000313" key="11">
    <source>
        <dbReference type="Proteomes" id="UP001417504"/>
    </source>
</evidence>
<dbReference type="Proteomes" id="UP001417504">
    <property type="component" value="Unassembled WGS sequence"/>
</dbReference>
<dbReference type="Pfam" id="PF00098">
    <property type="entry name" value="zf-CCHC"/>
    <property type="match status" value="1"/>
</dbReference>
<feature type="compositionally biased region" description="Basic and acidic residues" evidence="8">
    <location>
        <begin position="173"/>
        <end position="189"/>
    </location>
</feature>
<comment type="similarity">
    <text evidence="2 7">Belongs to the CSM3 family.</text>
</comment>
<dbReference type="GO" id="GO:0006974">
    <property type="term" value="P:DNA damage response"/>
    <property type="evidence" value="ECO:0007669"/>
    <property type="project" value="UniProtKB-KW"/>
</dbReference>
<evidence type="ECO:0000256" key="1">
    <source>
        <dbReference type="ARBA" id="ARBA00004123"/>
    </source>
</evidence>
<feature type="compositionally biased region" description="Polar residues" evidence="8">
    <location>
        <begin position="251"/>
        <end position="275"/>
    </location>
</feature>
<evidence type="ECO:0000256" key="6">
    <source>
        <dbReference type="PROSITE-ProRule" id="PRU00047"/>
    </source>
</evidence>
<comment type="caution">
    <text evidence="10">The sequence shown here is derived from an EMBL/GenBank/DDBJ whole genome shotgun (WGS) entry which is preliminary data.</text>
</comment>
<evidence type="ECO:0000256" key="8">
    <source>
        <dbReference type="SAM" id="MobiDB-lite"/>
    </source>
</evidence>
<feature type="compositionally biased region" description="Polar residues" evidence="8">
    <location>
        <begin position="229"/>
        <end position="238"/>
    </location>
</feature>
<comment type="subcellular location">
    <subcellularLocation>
        <location evidence="1 7">Nucleus</location>
    </subcellularLocation>
</comment>
<keyword evidence="6" id="KW-0863">Zinc-finger</keyword>
<feature type="region of interest" description="Disordered" evidence="8">
    <location>
        <begin position="30"/>
        <end position="87"/>
    </location>
</feature>
<protein>
    <recommendedName>
        <fullName evidence="9">CCHC-type domain-containing protein</fullName>
    </recommendedName>
</protein>
<dbReference type="AlphaFoldDB" id="A0AAP0IHV1"/>
<organism evidence="10 11">
    <name type="scientific">Stephania japonica</name>
    <dbReference type="NCBI Taxonomy" id="461633"/>
    <lineage>
        <taxon>Eukaryota</taxon>
        <taxon>Viridiplantae</taxon>
        <taxon>Streptophyta</taxon>
        <taxon>Embryophyta</taxon>
        <taxon>Tracheophyta</taxon>
        <taxon>Spermatophyta</taxon>
        <taxon>Magnoliopsida</taxon>
        <taxon>Ranunculales</taxon>
        <taxon>Menispermaceae</taxon>
        <taxon>Menispermoideae</taxon>
        <taxon>Cissampelideae</taxon>
        <taxon>Stephania</taxon>
    </lineage>
</organism>
<dbReference type="EMBL" id="JBBNAE010000006">
    <property type="protein sequence ID" value="KAK9115647.1"/>
    <property type="molecule type" value="Genomic_DNA"/>
</dbReference>
<evidence type="ECO:0000259" key="9">
    <source>
        <dbReference type="PROSITE" id="PS50158"/>
    </source>
</evidence>
<feature type="domain" description="CCHC-type" evidence="9">
    <location>
        <begin position="18"/>
        <end position="33"/>
    </location>
</feature>
<keyword evidence="5 7" id="KW-0131">Cell cycle</keyword>
<dbReference type="InterPro" id="IPR036875">
    <property type="entry name" value="Znf_CCHC_sf"/>
</dbReference>
<keyword evidence="3 7" id="KW-0227">DNA damage</keyword>
<dbReference type="InterPro" id="IPR001878">
    <property type="entry name" value="Znf_CCHC"/>
</dbReference>
<dbReference type="GO" id="GO:0031298">
    <property type="term" value="C:replication fork protection complex"/>
    <property type="evidence" value="ECO:0007669"/>
    <property type="project" value="TreeGrafter"/>
</dbReference>
<dbReference type="GO" id="GO:0003677">
    <property type="term" value="F:DNA binding"/>
    <property type="evidence" value="ECO:0007669"/>
    <property type="project" value="TreeGrafter"/>
</dbReference>
<keyword evidence="6" id="KW-0479">Metal-binding</keyword>
<keyword evidence="4 7" id="KW-0539">Nucleus</keyword>
<dbReference type="SUPFAM" id="SSF57756">
    <property type="entry name" value="Retrovirus zinc finger-like domains"/>
    <property type="match status" value="1"/>
</dbReference>
<name>A0AAP0IHV1_9MAGN</name>
<dbReference type="PANTHER" id="PTHR13220:SF11">
    <property type="entry name" value="TIMELESS-INTERACTING PROTEIN"/>
    <property type="match status" value="1"/>
</dbReference>
<dbReference type="GO" id="GO:0000076">
    <property type="term" value="P:DNA replication checkpoint signaling"/>
    <property type="evidence" value="ECO:0007669"/>
    <property type="project" value="UniProtKB-UniRule"/>
</dbReference>
<dbReference type="SMART" id="SM00343">
    <property type="entry name" value="ZnF_C2HC"/>
    <property type="match status" value="1"/>
</dbReference>
<proteinExistence type="inferred from homology"/>
<evidence type="ECO:0000256" key="5">
    <source>
        <dbReference type="ARBA" id="ARBA00023306"/>
    </source>
</evidence>
<dbReference type="GO" id="GO:0043111">
    <property type="term" value="P:replication fork arrest"/>
    <property type="evidence" value="ECO:0007669"/>
    <property type="project" value="TreeGrafter"/>
</dbReference>
<evidence type="ECO:0000256" key="2">
    <source>
        <dbReference type="ARBA" id="ARBA00006075"/>
    </source>
</evidence>
<accession>A0AAP0IHV1</accession>